<dbReference type="Proteomes" id="UP001549921">
    <property type="component" value="Unassembled WGS sequence"/>
</dbReference>
<keyword evidence="1" id="KW-0472">Membrane</keyword>
<proteinExistence type="predicted"/>
<name>A0ABD0TFV0_LOXSC</name>
<keyword evidence="1" id="KW-0812">Transmembrane</keyword>
<reference evidence="2 3" key="1">
    <citation type="submission" date="2024-06" db="EMBL/GenBank/DDBJ databases">
        <title>A chromosome-level genome assembly of beet webworm, Loxostege sticticalis.</title>
        <authorList>
            <person name="Zhang Y."/>
        </authorList>
    </citation>
    <scope>NUCLEOTIDE SEQUENCE [LARGE SCALE GENOMIC DNA]</scope>
    <source>
        <strain evidence="2">AQ028</strain>
        <tissue evidence="2">Male pupae</tissue>
    </source>
</reference>
<protein>
    <recommendedName>
        <fullName evidence="4">NADH dehydrogenase subunit 4L</fullName>
    </recommendedName>
</protein>
<evidence type="ECO:0000313" key="2">
    <source>
        <dbReference type="EMBL" id="KAL0841964.1"/>
    </source>
</evidence>
<evidence type="ECO:0008006" key="4">
    <source>
        <dbReference type="Google" id="ProtNLM"/>
    </source>
</evidence>
<evidence type="ECO:0000256" key="1">
    <source>
        <dbReference type="SAM" id="Phobius"/>
    </source>
</evidence>
<feature type="transmembrane region" description="Helical" evidence="1">
    <location>
        <begin position="88"/>
        <end position="117"/>
    </location>
</feature>
<accession>A0ABD0TFV0</accession>
<comment type="caution">
    <text evidence="2">The sequence shown here is derived from an EMBL/GenBank/DDBJ whole genome shotgun (WGS) entry which is preliminary data.</text>
</comment>
<feature type="transmembrane region" description="Helical" evidence="1">
    <location>
        <begin position="55"/>
        <end position="82"/>
    </location>
</feature>
<evidence type="ECO:0000313" key="3">
    <source>
        <dbReference type="Proteomes" id="UP001549921"/>
    </source>
</evidence>
<gene>
    <name evidence="2" type="ORF">ABMA28_014190</name>
</gene>
<sequence>MEVNINNAFSIVVRISWRYCNVSLENFALYLFKAFEMMIYLLLENPVVTTLILSLLILILLILLSISFIILACVSCLIAFIIVCEGIICLIFLLVAGIVLCCLLITMGNIHGIHIWLNKLFKRDTRKTDIE</sequence>
<keyword evidence="1" id="KW-1133">Transmembrane helix</keyword>
<feature type="transmembrane region" description="Helical" evidence="1">
    <location>
        <begin position="27"/>
        <end position="43"/>
    </location>
</feature>
<dbReference type="EMBL" id="JBEDNZ010000005">
    <property type="protein sequence ID" value="KAL0841964.1"/>
    <property type="molecule type" value="Genomic_DNA"/>
</dbReference>
<dbReference type="AlphaFoldDB" id="A0ABD0TFV0"/>
<organism evidence="2 3">
    <name type="scientific">Loxostege sticticalis</name>
    <name type="common">Beet webworm moth</name>
    <dbReference type="NCBI Taxonomy" id="481309"/>
    <lineage>
        <taxon>Eukaryota</taxon>
        <taxon>Metazoa</taxon>
        <taxon>Ecdysozoa</taxon>
        <taxon>Arthropoda</taxon>
        <taxon>Hexapoda</taxon>
        <taxon>Insecta</taxon>
        <taxon>Pterygota</taxon>
        <taxon>Neoptera</taxon>
        <taxon>Endopterygota</taxon>
        <taxon>Lepidoptera</taxon>
        <taxon>Glossata</taxon>
        <taxon>Ditrysia</taxon>
        <taxon>Pyraloidea</taxon>
        <taxon>Crambidae</taxon>
        <taxon>Pyraustinae</taxon>
        <taxon>Loxostege</taxon>
    </lineage>
</organism>